<reference evidence="2 3" key="1">
    <citation type="submission" date="2015-06" db="EMBL/GenBank/DDBJ databases">
        <title>Survival trade-offs in plant roots during colonization by closely related pathogenic and mutualistic fungi.</title>
        <authorList>
            <person name="Hacquard S."/>
            <person name="Kracher B."/>
            <person name="Hiruma K."/>
            <person name="Weinman A."/>
            <person name="Muench P."/>
            <person name="Garrido Oter R."/>
            <person name="Ver Loren van Themaat E."/>
            <person name="Dallerey J.-F."/>
            <person name="Damm U."/>
            <person name="Henrissat B."/>
            <person name="Lespinet O."/>
            <person name="Thon M."/>
            <person name="Kemen E."/>
            <person name="McHardy A.C."/>
            <person name="Schulze-Lefert P."/>
            <person name="O'Connell R.J."/>
        </authorList>
    </citation>
    <scope>NUCLEOTIDE SEQUENCE [LARGE SCALE GENOMIC DNA]</scope>
    <source>
        <strain evidence="2 3">0861</strain>
    </source>
</reference>
<gene>
    <name evidence="2" type="ORF">CT0861_01783</name>
</gene>
<sequence length="120" mass="12651">MAPSVARYTMVAFGLSSFAAGVNSLLRPFESLESLGLPAAALPAANGNAVAAIAMGVYYALGAAQDNRLFFLATVLMRLTSAVVFWRQDWGVVAAWEGGSAVLTLLALAWDARQTKRKTA</sequence>
<keyword evidence="1" id="KW-1133">Transmembrane helix</keyword>
<keyword evidence="3" id="KW-1185">Reference proteome</keyword>
<keyword evidence="1" id="KW-0472">Membrane</keyword>
<feature type="transmembrane region" description="Helical" evidence="1">
    <location>
        <begin position="68"/>
        <end position="86"/>
    </location>
</feature>
<dbReference type="EMBL" id="LFIV01000035">
    <property type="protein sequence ID" value="KZL74234.1"/>
    <property type="molecule type" value="Genomic_DNA"/>
</dbReference>
<accession>A0A166V6W6</accession>
<evidence type="ECO:0000313" key="3">
    <source>
        <dbReference type="Proteomes" id="UP000076552"/>
    </source>
</evidence>
<evidence type="ECO:0000256" key="1">
    <source>
        <dbReference type="SAM" id="Phobius"/>
    </source>
</evidence>
<organism evidence="2 3">
    <name type="scientific">Colletotrichum tofieldiae</name>
    <dbReference type="NCBI Taxonomy" id="708197"/>
    <lineage>
        <taxon>Eukaryota</taxon>
        <taxon>Fungi</taxon>
        <taxon>Dikarya</taxon>
        <taxon>Ascomycota</taxon>
        <taxon>Pezizomycotina</taxon>
        <taxon>Sordariomycetes</taxon>
        <taxon>Hypocreomycetidae</taxon>
        <taxon>Glomerellales</taxon>
        <taxon>Glomerellaceae</taxon>
        <taxon>Colletotrichum</taxon>
        <taxon>Colletotrichum spaethianum species complex</taxon>
    </lineage>
</organism>
<dbReference type="AlphaFoldDB" id="A0A166V6W6"/>
<feature type="transmembrane region" description="Helical" evidence="1">
    <location>
        <begin position="92"/>
        <end position="110"/>
    </location>
</feature>
<proteinExistence type="predicted"/>
<name>A0A166V6W6_9PEZI</name>
<dbReference type="Proteomes" id="UP000076552">
    <property type="component" value="Unassembled WGS sequence"/>
</dbReference>
<comment type="caution">
    <text evidence="2">The sequence shown here is derived from an EMBL/GenBank/DDBJ whole genome shotgun (WGS) entry which is preliminary data.</text>
</comment>
<protein>
    <submittedName>
        <fullName evidence="2">MFS multidrug transporter</fullName>
    </submittedName>
</protein>
<keyword evidence="1" id="KW-0812">Transmembrane</keyword>
<feature type="transmembrane region" description="Helical" evidence="1">
    <location>
        <begin position="40"/>
        <end position="61"/>
    </location>
</feature>
<evidence type="ECO:0000313" key="2">
    <source>
        <dbReference type="EMBL" id="KZL74234.1"/>
    </source>
</evidence>